<name>G4MRE9_PYRO7</name>
<gene>
    <name evidence="1" type="ORF">MGG_16120</name>
</gene>
<dbReference type="KEGG" id="mgr:MGG_16120"/>
<dbReference type="GeneID" id="12984383"/>
<feature type="non-terminal residue" evidence="1">
    <location>
        <position position="1"/>
    </location>
</feature>
<dbReference type="VEuPathDB" id="FungiDB:MGG_16120"/>
<dbReference type="OrthoDB" id="21539at2759"/>
<protein>
    <submittedName>
        <fullName evidence="1">Uncharacterized protein</fullName>
    </submittedName>
</protein>
<proteinExistence type="predicted"/>
<evidence type="ECO:0000313" key="2">
    <source>
        <dbReference type="Proteomes" id="UP000009058"/>
    </source>
</evidence>
<dbReference type="RefSeq" id="XP_003709189.1">
    <property type="nucleotide sequence ID" value="XM_003709141.1"/>
</dbReference>
<keyword evidence="2" id="KW-1185">Reference proteome</keyword>
<evidence type="ECO:0000313" key="1">
    <source>
        <dbReference type="EMBL" id="EHA56577.1"/>
    </source>
</evidence>
<sequence length="125" mass="14117">QLVWLSNFAFLRIQYFYFQTYVQIPHADGNKSTPNPSPKQTELTLAREIKGGKPNNPAILATILVWSSHPVDGIKALLPAPPISRSPRELLLDGTTLSRITINRNNRLITQIWETRGLKISITRT</sequence>
<dbReference type="AlphaFoldDB" id="G4MRE9"/>
<dbReference type="EMBL" id="CM001231">
    <property type="protein sequence ID" value="EHA56577.1"/>
    <property type="molecule type" value="Genomic_DNA"/>
</dbReference>
<dbReference type="Proteomes" id="UP000009058">
    <property type="component" value="Chromosome 1"/>
</dbReference>
<reference evidence="1 2" key="1">
    <citation type="journal article" date="2005" name="Nature">
        <title>The genome sequence of the rice blast fungus Magnaporthe grisea.</title>
        <authorList>
            <person name="Dean R.A."/>
            <person name="Talbot N.J."/>
            <person name="Ebbole D.J."/>
            <person name="Farman M.L."/>
            <person name="Mitchell T.K."/>
            <person name="Orbach M.J."/>
            <person name="Thon M."/>
            <person name="Kulkarni R."/>
            <person name="Xu J.R."/>
            <person name="Pan H."/>
            <person name="Read N.D."/>
            <person name="Lee Y.H."/>
            <person name="Carbone I."/>
            <person name="Brown D."/>
            <person name="Oh Y.Y."/>
            <person name="Donofrio N."/>
            <person name="Jeong J.S."/>
            <person name="Soanes D.M."/>
            <person name="Djonovic S."/>
            <person name="Kolomiets E."/>
            <person name="Rehmeyer C."/>
            <person name="Li W."/>
            <person name="Harding M."/>
            <person name="Kim S."/>
            <person name="Lebrun M.H."/>
            <person name="Bohnert H."/>
            <person name="Coughlan S."/>
            <person name="Butler J."/>
            <person name="Calvo S."/>
            <person name="Ma L.J."/>
            <person name="Nicol R."/>
            <person name="Purcell S."/>
            <person name="Nusbaum C."/>
            <person name="Galagan J.E."/>
            <person name="Birren B.W."/>
        </authorList>
    </citation>
    <scope>NUCLEOTIDE SEQUENCE [LARGE SCALE GENOMIC DNA]</scope>
    <source>
        <strain evidence="2">70-15 / ATCC MYA-4617 / FGSC 8958</strain>
    </source>
</reference>
<dbReference type="InParanoid" id="G4MRE9"/>
<organism evidence="1 2">
    <name type="scientific">Pyricularia oryzae (strain 70-15 / ATCC MYA-4617 / FGSC 8958)</name>
    <name type="common">Rice blast fungus</name>
    <name type="synonym">Magnaporthe oryzae</name>
    <dbReference type="NCBI Taxonomy" id="242507"/>
    <lineage>
        <taxon>Eukaryota</taxon>
        <taxon>Fungi</taxon>
        <taxon>Dikarya</taxon>
        <taxon>Ascomycota</taxon>
        <taxon>Pezizomycotina</taxon>
        <taxon>Sordariomycetes</taxon>
        <taxon>Sordariomycetidae</taxon>
        <taxon>Magnaporthales</taxon>
        <taxon>Pyriculariaceae</taxon>
        <taxon>Pyricularia</taxon>
    </lineage>
</organism>
<accession>G4MRE9</accession>
<reference key="2">
    <citation type="submission" date="2011-05" db="EMBL/GenBank/DDBJ databases">
        <title>The Genome Sequence of Magnaporthe oryzae 70-15.</title>
        <authorList>
            <consortium name="The Broad Institute Genome Sequencing Platform"/>
            <person name="Ma L.-J."/>
            <person name="Dead R."/>
            <person name="Young S.K."/>
            <person name="Zeng Q."/>
            <person name="Gargeya S."/>
            <person name="Fitzgerald M."/>
            <person name="Haas B."/>
            <person name="Abouelleil A."/>
            <person name="Alvarado L."/>
            <person name="Arachchi H.M."/>
            <person name="Berlin A."/>
            <person name="Brown A."/>
            <person name="Chapman S.B."/>
            <person name="Chen Z."/>
            <person name="Dunbar C."/>
            <person name="Freedman E."/>
            <person name="Gearin G."/>
            <person name="Gellesch M."/>
            <person name="Goldberg J."/>
            <person name="Griggs A."/>
            <person name="Gujja S."/>
            <person name="Heiman D."/>
            <person name="Howarth C."/>
            <person name="Larson L."/>
            <person name="Lui A."/>
            <person name="MacDonald P.J.P."/>
            <person name="Mehta T."/>
            <person name="Montmayeur A."/>
            <person name="Murphy C."/>
            <person name="Neiman D."/>
            <person name="Pearson M."/>
            <person name="Priest M."/>
            <person name="Roberts A."/>
            <person name="Saif S."/>
            <person name="Shea T."/>
            <person name="Shenoy N."/>
            <person name="Sisk P."/>
            <person name="Stolte C."/>
            <person name="Sykes S."/>
            <person name="Yandava C."/>
            <person name="Wortman J."/>
            <person name="Nusbaum C."/>
            <person name="Birren B."/>
        </authorList>
    </citation>
    <scope>NUCLEOTIDE SEQUENCE</scope>
    <source>
        <strain>70-15</strain>
    </source>
</reference>